<reference evidence="11 12" key="1">
    <citation type="submission" date="2016-12" db="EMBL/GenBank/DDBJ databases">
        <title>Trade-off between light-utilization and light-protection in marine flavobacteria.</title>
        <authorList>
            <person name="Kumagai Y."/>
            <person name="Yoshizawa S."/>
            <person name="Kogure K."/>
            <person name="Iwasaki W."/>
        </authorList>
    </citation>
    <scope>NUCLEOTIDE SEQUENCE [LARGE SCALE GENOMIC DNA]</scope>
    <source>
        <strain evidence="11 12">KCTC 22729</strain>
    </source>
</reference>
<dbReference type="GO" id="GO:0051301">
    <property type="term" value="P:cell division"/>
    <property type="evidence" value="ECO:0007669"/>
    <property type="project" value="UniProtKB-KW"/>
</dbReference>
<dbReference type="Gene3D" id="3.90.190.20">
    <property type="entry name" value="Mur ligase, C-terminal domain"/>
    <property type="match status" value="1"/>
</dbReference>
<feature type="domain" description="Mur ligase central" evidence="10">
    <location>
        <begin position="124"/>
        <end position="303"/>
    </location>
</feature>
<accession>A0A2S7WCV2</accession>
<evidence type="ECO:0000313" key="12">
    <source>
        <dbReference type="Proteomes" id="UP000237608"/>
    </source>
</evidence>
<dbReference type="Pfam" id="PF02875">
    <property type="entry name" value="Mur_ligase_C"/>
    <property type="match status" value="1"/>
</dbReference>
<dbReference type="InterPro" id="IPR013221">
    <property type="entry name" value="Mur_ligase_cen"/>
</dbReference>
<dbReference type="GO" id="GO:0071555">
    <property type="term" value="P:cell wall organization"/>
    <property type="evidence" value="ECO:0007669"/>
    <property type="project" value="UniProtKB-KW"/>
</dbReference>
<dbReference type="GO" id="GO:0005737">
    <property type="term" value="C:cytoplasm"/>
    <property type="evidence" value="ECO:0007669"/>
    <property type="project" value="UniProtKB-SubCell"/>
</dbReference>
<evidence type="ECO:0000256" key="4">
    <source>
        <dbReference type="ARBA" id="ARBA00022598"/>
    </source>
</evidence>
<dbReference type="Pfam" id="PF08245">
    <property type="entry name" value="Mur_ligase_M"/>
    <property type="match status" value="1"/>
</dbReference>
<dbReference type="GO" id="GO:0005524">
    <property type="term" value="F:ATP binding"/>
    <property type="evidence" value="ECO:0007669"/>
    <property type="project" value="UniProtKB-UniRule"/>
</dbReference>
<dbReference type="EC" id="6.3.2.9" evidence="7 8"/>
<keyword evidence="12" id="KW-1185">Reference proteome</keyword>
<dbReference type="SUPFAM" id="SSF51984">
    <property type="entry name" value="MurCD N-terminal domain"/>
    <property type="match status" value="1"/>
</dbReference>
<evidence type="ECO:0000259" key="10">
    <source>
        <dbReference type="Pfam" id="PF08245"/>
    </source>
</evidence>
<keyword evidence="6 7" id="KW-0067">ATP-binding</keyword>
<keyword evidence="5 7" id="KW-0547">Nucleotide-binding</keyword>
<evidence type="ECO:0000256" key="8">
    <source>
        <dbReference type="RuleBase" id="RU003664"/>
    </source>
</evidence>
<evidence type="ECO:0000256" key="2">
    <source>
        <dbReference type="ARBA" id="ARBA00004752"/>
    </source>
</evidence>
<dbReference type="Gene3D" id="3.40.50.720">
    <property type="entry name" value="NAD(P)-binding Rossmann-like Domain"/>
    <property type="match status" value="1"/>
</dbReference>
<dbReference type="Pfam" id="PF21377">
    <property type="entry name" value="MurD_N"/>
    <property type="match status" value="1"/>
</dbReference>
<protein>
    <recommendedName>
        <fullName evidence="7 8">UDP-N-acetylmuramoylalanine--D-glutamate ligase</fullName>
        <ecNumber evidence="7 8">6.3.2.9</ecNumber>
    </recommendedName>
    <alternativeName>
        <fullName evidence="7">D-glutamic acid-adding enzyme</fullName>
    </alternativeName>
    <alternativeName>
        <fullName evidence="7">UDP-N-acetylmuramoyl-L-alanyl-D-glutamate synthetase</fullName>
    </alternativeName>
</protein>
<keyword evidence="7 8" id="KW-0961">Cell wall biogenesis/degradation</keyword>
<comment type="catalytic activity">
    <reaction evidence="7 8">
        <text>UDP-N-acetyl-alpha-D-muramoyl-L-alanine + D-glutamate + ATP = UDP-N-acetyl-alpha-D-muramoyl-L-alanyl-D-glutamate + ADP + phosphate + H(+)</text>
        <dbReference type="Rhea" id="RHEA:16429"/>
        <dbReference type="ChEBI" id="CHEBI:15378"/>
        <dbReference type="ChEBI" id="CHEBI:29986"/>
        <dbReference type="ChEBI" id="CHEBI:30616"/>
        <dbReference type="ChEBI" id="CHEBI:43474"/>
        <dbReference type="ChEBI" id="CHEBI:83898"/>
        <dbReference type="ChEBI" id="CHEBI:83900"/>
        <dbReference type="ChEBI" id="CHEBI:456216"/>
        <dbReference type="EC" id="6.3.2.9"/>
    </reaction>
</comment>
<dbReference type="InterPro" id="IPR036565">
    <property type="entry name" value="Mur-like_cat_sf"/>
</dbReference>
<dbReference type="UniPathway" id="UPA00219"/>
<dbReference type="GO" id="GO:0009252">
    <property type="term" value="P:peptidoglycan biosynthetic process"/>
    <property type="evidence" value="ECO:0007669"/>
    <property type="project" value="UniProtKB-UniRule"/>
</dbReference>
<dbReference type="PANTHER" id="PTHR43692">
    <property type="entry name" value="UDP-N-ACETYLMURAMOYLALANINE--D-GLUTAMATE LIGASE"/>
    <property type="match status" value="1"/>
</dbReference>
<organism evidence="11 12">
    <name type="scientific">Polaribacter gangjinensis</name>
    <dbReference type="NCBI Taxonomy" id="574710"/>
    <lineage>
        <taxon>Bacteria</taxon>
        <taxon>Pseudomonadati</taxon>
        <taxon>Bacteroidota</taxon>
        <taxon>Flavobacteriia</taxon>
        <taxon>Flavobacteriales</taxon>
        <taxon>Flavobacteriaceae</taxon>
    </lineage>
</organism>
<evidence type="ECO:0000256" key="7">
    <source>
        <dbReference type="HAMAP-Rule" id="MF_00639"/>
    </source>
</evidence>
<keyword evidence="7 8" id="KW-0133">Cell shape</keyword>
<dbReference type="InterPro" id="IPR004101">
    <property type="entry name" value="Mur_ligase_C"/>
</dbReference>
<dbReference type="InterPro" id="IPR005762">
    <property type="entry name" value="MurD"/>
</dbReference>
<evidence type="ECO:0000256" key="1">
    <source>
        <dbReference type="ARBA" id="ARBA00004496"/>
    </source>
</evidence>
<comment type="subcellular location">
    <subcellularLocation>
        <location evidence="1 7 8">Cytoplasm</location>
    </subcellularLocation>
</comment>
<comment type="similarity">
    <text evidence="7">Belongs to the MurCDEF family.</text>
</comment>
<dbReference type="Gene3D" id="3.40.1190.10">
    <property type="entry name" value="Mur-like, catalytic domain"/>
    <property type="match status" value="1"/>
</dbReference>
<dbReference type="GO" id="GO:0008360">
    <property type="term" value="P:regulation of cell shape"/>
    <property type="evidence" value="ECO:0007669"/>
    <property type="project" value="UniProtKB-KW"/>
</dbReference>
<sequence>MMNQDTNNKNEFSPLGERGLLVVLGGGESGVGTAILGKQKGFDVFVSDSKQIVEKYKQVLLHHEINFEENQHTENLIFRANVVMKSPGIPEKAPIVKKLLELKIPVISEIEFAGQFTNATIVGITGSNGKTTTTLLTHHILKSAGLNVGMGGNIGKSFAQLVAEESYENFVLELSSFQLDGIEKFNSHIAIITNITPDHLDRYDYDFNKYIASKFRITKNQTENDYLIYDADNEAINNWLQTNTTKATLVPFSIEKELEFGAFLKDNTLTINIQKEIFTMPLSGLTLKGKHNTKNAMAATLAAQLLKVRKDFIKESLENFEGAEHRLEFVAKINGVEFINDSKATNVNATFYALECMDNTTVWIVGGVDKGNDYTDLLPLVREKVKAIVCLGIDNEKIKDTFGSVVDIIVETLGAEEAVKVAQKLSEKGDVVLLSPACASFDLFENYEDRGRQFKNAVKNL</sequence>
<feature type="domain" description="Mur ligase C-terminal" evidence="9">
    <location>
        <begin position="325"/>
        <end position="438"/>
    </location>
</feature>
<proteinExistence type="inferred from homology"/>
<evidence type="ECO:0000313" key="11">
    <source>
        <dbReference type="EMBL" id="PQJ75091.1"/>
    </source>
</evidence>
<dbReference type="SUPFAM" id="SSF53244">
    <property type="entry name" value="MurD-like peptide ligases, peptide-binding domain"/>
    <property type="match status" value="1"/>
</dbReference>
<dbReference type="GO" id="GO:0008764">
    <property type="term" value="F:UDP-N-acetylmuramoylalanine-D-glutamate ligase activity"/>
    <property type="evidence" value="ECO:0007669"/>
    <property type="project" value="UniProtKB-UniRule"/>
</dbReference>
<evidence type="ECO:0000259" key="9">
    <source>
        <dbReference type="Pfam" id="PF02875"/>
    </source>
</evidence>
<keyword evidence="7 8" id="KW-0131">Cell cycle</keyword>
<comment type="function">
    <text evidence="7 8">Cell wall formation. Catalyzes the addition of glutamate to the nucleotide precursor UDP-N-acetylmuramoyl-L-alanine (UMA).</text>
</comment>
<keyword evidence="4 7" id="KW-0436">Ligase</keyword>
<dbReference type="HAMAP" id="MF_00639">
    <property type="entry name" value="MurD"/>
    <property type="match status" value="1"/>
</dbReference>
<keyword evidence="7 8" id="KW-0573">Peptidoglycan synthesis</keyword>
<dbReference type="AlphaFoldDB" id="A0A2S7WCV2"/>
<name>A0A2S7WCV2_9FLAO</name>
<evidence type="ECO:0000256" key="6">
    <source>
        <dbReference type="ARBA" id="ARBA00022840"/>
    </source>
</evidence>
<keyword evidence="3 7" id="KW-0963">Cytoplasm</keyword>
<keyword evidence="7 8" id="KW-0132">Cell division</keyword>
<feature type="binding site" evidence="7">
    <location>
        <begin position="126"/>
        <end position="132"/>
    </location>
    <ligand>
        <name>ATP</name>
        <dbReference type="ChEBI" id="CHEBI:30616"/>
    </ligand>
</feature>
<dbReference type="SUPFAM" id="SSF53623">
    <property type="entry name" value="MurD-like peptide ligases, catalytic domain"/>
    <property type="match status" value="1"/>
</dbReference>
<comment type="caution">
    <text evidence="11">The sequence shown here is derived from an EMBL/GenBank/DDBJ whole genome shotgun (WGS) entry which is preliminary data.</text>
</comment>
<evidence type="ECO:0000256" key="5">
    <source>
        <dbReference type="ARBA" id="ARBA00022741"/>
    </source>
</evidence>
<dbReference type="PANTHER" id="PTHR43692:SF1">
    <property type="entry name" value="UDP-N-ACETYLMURAMOYLALANINE--D-GLUTAMATE LIGASE"/>
    <property type="match status" value="1"/>
</dbReference>
<evidence type="ECO:0000256" key="3">
    <source>
        <dbReference type="ARBA" id="ARBA00022490"/>
    </source>
</evidence>
<dbReference type="InterPro" id="IPR036615">
    <property type="entry name" value="Mur_ligase_C_dom_sf"/>
</dbReference>
<gene>
    <name evidence="7" type="primary">murD</name>
    <name evidence="11" type="ORF">BTO13_07425</name>
</gene>
<dbReference type="Proteomes" id="UP000237608">
    <property type="component" value="Unassembled WGS sequence"/>
</dbReference>
<dbReference type="EMBL" id="MSCL01000001">
    <property type="protein sequence ID" value="PQJ75091.1"/>
    <property type="molecule type" value="Genomic_DNA"/>
</dbReference>
<comment type="pathway">
    <text evidence="2 7 8">Cell wall biogenesis; peptidoglycan biosynthesis.</text>
</comment>
<dbReference type="NCBIfam" id="TIGR01087">
    <property type="entry name" value="murD"/>
    <property type="match status" value="1"/>
</dbReference>